<reference evidence="2" key="1">
    <citation type="submission" date="2016-10" db="EMBL/GenBank/DDBJ databases">
        <authorList>
            <person name="Varghese N."/>
            <person name="Submissions S."/>
        </authorList>
    </citation>
    <scope>NUCLEOTIDE SEQUENCE [LARGE SCALE GENOMIC DNA]</scope>
    <source>
        <strain evidence="2">CGMCC 1.3566</strain>
    </source>
</reference>
<organism evidence="1 2">
    <name type="scientific">Salinibacillus kushneri</name>
    <dbReference type="NCBI Taxonomy" id="237682"/>
    <lineage>
        <taxon>Bacteria</taxon>
        <taxon>Bacillati</taxon>
        <taxon>Bacillota</taxon>
        <taxon>Bacilli</taxon>
        <taxon>Bacillales</taxon>
        <taxon>Bacillaceae</taxon>
        <taxon>Salinibacillus</taxon>
    </lineage>
</organism>
<keyword evidence="2" id="KW-1185">Reference proteome</keyword>
<proteinExistence type="predicted"/>
<dbReference type="AlphaFoldDB" id="A0A1I0IH95"/>
<dbReference type="Proteomes" id="UP000199095">
    <property type="component" value="Unassembled WGS sequence"/>
</dbReference>
<dbReference type="Gene3D" id="2.30.29.30">
    <property type="entry name" value="Pleckstrin-homology domain (PH domain)/Phosphotyrosine-binding domain (PTB)"/>
    <property type="match status" value="1"/>
</dbReference>
<sequence length="107" mass="12382">MRDNSTIIKEGMANLWKGKEGVGGKLYLTREHLLHKAHRANIQTGDVEIKLEKINNVGFYNNKFLGLPIKNGLLVTDQSGQEYRFVVYGREKWKRQIEEVMDTMLMS</sequence>
<accession>A0A1I0IH95</accession>
<evidence type="ECO:0008006" key="3">
    <source>
        <dbReference type="Google" id="ProtNLM"/>
    </source>
</evidence>
<protein>
    <recommendedName>
        <fullName evidence="3">GRAM domain-containing protein</fullName>
    </recommendedName>
</protein>
<evidence type="ECO:0000313" key="1">
    <source>
        <dbReference type="EMBL" id="SET96231.1"/>
    </source>
</evidence>
<dbReference type="OrthoDB" id="2085436at2"/>
<name>A0A1I0IH95_9BACI</name>
<evidence type="ECO:0000313" key="2">
    <source>
        <dbReference type="Proteomes" id="UP000199095"/>
    </source>
</evidence>
<dbReference type="InterPro" id="IPR011993">
    <property type="entry name" value="PH-like_dom_sf"/>
</dbReference>
<dbReference type="RefSeq" id="WP_093137068.1">
    <property type="nucleotide sequence ID" value="NZ_FOHJ01000012.1"/>
</dbReference>
<dbReference type="EMBL" id="FOHJ01000012">
    <property type="protein sequence ID" value="SET96231.1"/>
    <property type="molecule type" value="Genomic_DNA"/>
</dbReference>
<gene>
    <name evidence="1" type="ORF">SAMN05421676_11280</name>
</gene>